<dbReference type="Proteomes" id="UP000076925">
    <property type="component" value="Unassembled WGS sequence"/>
</dbReference>
<evidence type="ECO:0000313" key="6">
    <source>
        <dbReference type="Proteomes" id="UP000076925"/>
    </source>
</evidence>
<dbReference type="PANTHER" id="PTHR10353">
    <property type="entry name" value="GLYCOSYL HYDROLASE"/>
    <property type="match status" value="1"/>
</dbReference>
<name>A0A139WT27_9CYAN</name>
<dbReference type="GO" id="GO:0008422">
    <property type="term" value="F:beta-glucosidase activity"/>
    <property type="evidence" value="ECO:0007669"/>
    <property type="project" value="TreeGrafter"/>
</dbReference>
<gene>
    <name evidence="5" type="ORF">WA1_07130</name>
</gene>
<evidence type="ECO:0008006" key="7">
    <source>
        <dbReference type="Google" id="ProtNLM"/>
    </source>
</evidence>
<evidence type="ECO:0000256" key="4">
    <source>
        <dbReference type="RuleBase" id="RU003690"/>
    </source>
</evidence>
<keyword evidence="6" id="KW-1185">Reference proteome</keyword>
<keyword evidence="3" id="KW-0326">Glycosidase</keyword>
<dbReference type="STRING" id="128403.WA1_07130"/>
<keyword evidence="2" id="KW-0378">Hydrolase</keyword>
<comment type="similarity">
    <text evidence="1 4">Belongs to the glycosyl hydrolase 1 family.</text>
</comment>
<dbReference type="Pfam" id="PF00232">
    <property type="entry name" value="Glyco_hydro_1"/>
    <property type="match status" value="1"/>
</dbReference>
<protein>
    <recommendedName>
        <fullName evidence="7">Beta-glucosidase</fullName>
    </recommendedName>
</protein>
<evidence type="ECO:0000256" key="2">
    <source>
        <dbReference type="ARBA" id="ARBA00022801"/>
    </source>
</evidence>
<dbReference type="SUPFAM" id="SSF51445">
    <property type="entry name" value="(Trans)glycosidases"/>
    <property type="match status" value="1"/>
</dbReference>
<dbReference type="EMBL" id="ANNX02000051">
    <property type="protein sequence ID" value="KYC35588.1"/>
    <property type="molecule type" value="Genomic_DNA"/>
</dbReference>
<evidence type="ECO:0000313" key="5">
    <source>
        <dbReference type="EMBL" id="KYC35588.1"/>
    </source>
</evidence>
<dbReference type="InterPro" id="IPR001360">
    <property type="entry name" value="Glyco_hydro_1"/>
</dbReference>
<dbReference type="InterPro" id="IPR017853">
    <property type="entry name" value="GH"/>
</dbReference>
<reference evidence="5 6" key="1">
    <citation type="journal article" date="2013" name="Genome Biol. Evol.">
        <title>Genomes of Stigonematalean cyanobacteria (subsection V) and the evolution of oxygenic photosynthesis from prokaryotes to plastids.</title>
        <authorList>
            <person name="Dagan T."/>
            <person name="Roettger M."/>
            <person name="Stucken K."/>
            <person name="Landan G."/>
            <person name="Koch R."/>
            <person name="Major P."/>
            <person name="Gould S.B."/>
            <person name="Goremykin V.V."/>
            <person name="Rippka R."/>
            <person name="Tandeau de Marsac N."/>
            <person name="Gugger M."/>
            <person name="Lockhart P.J."/>
            <person name="Allen J.F."/>
            <person name="Brune I."/>
            <person name="Maus I."/>
            <person name="Puhler A."/>
            <person name="Martin W.F."/>
        </authorList>
    </citation>
    <scope>NUCLEOTIDE SEQUENCE [LARGE SCALE GENOMIC DNA]</scope>
    <source>
        <strain evidence="5 6">PCC 7110</strain>
    </source>
</reference>
<evidence type="ECO:0000256" key="1">
    <source>
        <dbReference type="ARBA" id="ARBA00010838"/>
    </source>
</evidence>
<proteinExistence type="inferred from homology"/>
<dbReference type="GO" id="GO:0005975">
    <property type="term" value="P:carbohydrate metabolic process"/>
    <property type="evidence" value="ECO:0007669"/>
    <property type="project" value="InterPro"/>
</dbReference>
<evidence type="ECO:0000256" key="3">
    <source>
        <dbReference type="ARBA" id="ARBA00023295"/>
    </source>
</evidence>
<dbReference type="AlphaFoldDB" id="A0A139WT27"/>
<sequence length="123" mass="13957">MLNGDTGAVACAHYHRYQSDVELMAILGIKHYRFSIAWTRILPDGRGTVNEEGIDFYKRLADCLHEHGIAPHATLCHWNSPQTLEDLYGSWQSRQMANDYADYVKALVKRLGSRISPTTHPKS</sequence>
<dbReference type="PANTHER" id="PTHR10353:SF36">
    <property type="entry name" value="LP05116P"/>
    <property type="match status" value="1"/>
</dbReference>
<dbReference type="Gene3D" id="3.20.20.80">
    <property type="entry name" value="Glycosidases"/>
    <property type="match status" value="1"/>
</dbReference>
<organism evidence="5 6">
    <name type="scientific">Scytonema hofmannii PCC 7110</name>
    <dbReference type="NCBI Taxonomy" id="128403"/>
    <lineage>
        <taxon>Bacteria</taxon>
        <taxon>Bacillati</taxon>
        <taxon>Cyanobacteriota</taxon>
        <taxon>Cyanophyceae</taxon>
        <taxon>Nostocales</taxon>
        <taxon>Scytonemataceae</taxon>
        <taxon>Scytonema</taxon>
    </lineage>
</organism>
<comment type="caution">
    <text evidence="5">The sequence shown here is derived from an EMBL/GenBank/DDBJ whole genome shotgun (WGS) entry which is preliminary data.</text>
</comment>
<accession>A0A139WT27</accession>